<organism evidence="12 13">
    <name type="scientific">Halarcobacter mediterraneus</name>
    <dbReference type="NCBI Taxonomy" id="2023153"/>
    <lineage>
        <taxon>Bacteria</taxon>
        <taxon>Pseudomonadati</taxon>
        <taxon>Campylobacterota</taxon>
        <taxon>Epsilonproteobacteria</taxon>
        <taxon>Campylobacterales</taxon>
        <taxon>Arcobacteraceae</taxon>
        <taxon>Halarcobacter</taxon>
    </lineage>
</organism>
<feature type="transmembrane region" description="Helical" evidence="9">
    <location>
        <begin position="202"/>
        <end position="220"/>
    </location>
</feature>
<dbReference type="SUPFAM" id="SSF90123">
    <property type="entry name" value="ABC transporter transmembrane region"/>
    <property type="match status" value="1"/>
</dbReference>
<feature type="transmembrane region" description="Helical" evidence="9">
    <location>
        <begin position="62"/>
        <end position="81"/>
    </location>
</feature>
<keyword evidence="7 9" id="KW-1133">Transmembrane helix</keyword>
<comment type="subcellular location">
    <subcellularLocation>
        <location evidence="1">Cell membrane</location>
        <topology evidence="1">Multi-pass membrane protein</topology>
    </subcellularLocation>
</comment>
<dbReference type="InterPro" id="IPR003439">
    <property type="entry name" value="ABC_transporter-like_ATP-bd"/>
</dbReference>
<dbReference type="Proteomes" id="UP000289718">
    <property type="component" value="Unassembled WGS sequence"/>
</dbReference>
<evidence type="ECO:0000313" key="13">
    <source>
        <dbReference type="Proteomes" id="UP000289718"/>
    </source>
</evidence>
<dbReference type="FunFam" id="3.40.50.300:FF:000221">
    <property type="entry name" value="Multidrug ABC transporter ATP-binding protein"/>
    <property type="match status" value="1"/>
</dbReference>
<evidence type="ECO:0000256" key="6">
    <source>
        <dbReference type="ARBA" id="ARBA00022840"/>
    </source>
</evidence>
<gene>
    <name evidence="12" type="ORF">CP965_11720</name>
</gene>
<dbReference type="SUPFAM" id="SSF52540">
    <property type="entry name" value="P-loop containing nucleoside triphosphate hydrolases"/>
    <property type="match status" value="1"/>
</dbReference>
<feature type="transmembrane region" description="Helical" evidence="9">
    <location>
        <begin position="87"/>
        <end position="105"/>
    </location>
</feature>
<evidence type="ECO:0000256" key="8">
    <source>
        <dbReference type="ARBA" id="ARBA00023136"/>
    </source>
</evidence>
<protein>
    <submittedName>
        <fullName evidence="12">ABC transporter</fullName>
    </submittedName>
</protein>
<dbReference type="AlphaFoldDB" id="A0A4V1M118"/>
<reference evidence="12 13" key="1">
    <citation type="submission" date="2017-09" db="EMBL/GenBank/DDBJ databases">
        <title>Genomics of the genus Arcobacter.</title>
        <authorList>
            <person name="Perez-Cataluna A."/>
            <person name="Figueras M.J."/>
            <person name="Salas-Masso N."/>
        </authorList>
    </citation>
    <scope>NUCLEOTIDE SEQUENCE [LARGE SCALE GENOMIC DNA]</scope>
    <source>
        <strain evidence="12 13">F156-34</strain>
    </source>
</reference>
<dbReference type="PROSITE" id="PS50929">
    <property type="entry name" value="ABC_TM1F"/>
    <property type="match status" value="1"/>
</dbReference>
<evidence type="ECO:0000313" key="12">
    <source>
        <dbReference type="EMBL" id="RXK11843.1"/>
    </source>
</evidence>
<evidence type="ECO:0000256" key="5">
    <source>
        <dbReference type="ARBA" id="ARBA00022741"/>
    </source>
</evidence>
<keyword evidence="13" id="KW-1185">Reference proteome</keyword>
<feature type="transmembrane region" description="Helical" evidence="9">
    <location>
        <begin position="172"/>
        <end position="196"/>
    </location>
</feature>
<keyword evidence="2" id="KW-0813">Transport</keyword>
<evidence type="ECO:0000256" key="1">
    <source>
        <dbReference type="ARBA" id="ARBA00004651"/>
    </source>
</evidence>
<feature type="domain" description="ABC transporter" evidence="10">
    <location>
        <begin position="263"/>
        <end position="494"/>
    </location>
</feature>
<evidence type="ECO:0000259" key="10">
    <source>
        <dbReference type="PROSITE" id="PS50893"/>
    </source>
</evidence>
<feature type="domain" description="ABC transmembrane type-1" evidence="11">
    <location>
        <begin position="1"/>
        <end position="229"/>
    </location>
</feature>
<dbReference type="PROSITE" id="PS00211">
    <property type="entry name" value="ABC_TRANSPORTER_1"/>
    <property type="match status" value="1"/>
</dbReference>
<dbReference type="GO" id="GO:0015421">
    <property type="term" value="F:ABC-type oligopeptide transporter activity"/>
    <property type="evidence" value="ECO:0007669"/>
    <property type="project" value="TreeGrafter"/>
</dbReference>
<dbReference type="Pfam" id="PF00005">
    <property type="entry name" value="ABC_tran"/>
    <property type="match status" value="1"/>
</dbReference>
<dbReference type="EMBL" id="NXIE01000005">
    <property type="protein sequence ID" value="RXK11843.1"/>
    <property type="molecule type" value="Genomic_DNA"/>
</dbReference>
<evidence type="ECO:0000256" key="3">
    <source>
        <dbReference type="ARBA" id="ARBA00022475"/>
    </source>
</evidence>
<dbReference type="InterPro" id="IPR003593">
    <property type="entry name" value="AAA+_ATPase"/>
</dbReference>
<dbReference type="Gene3D" id="3.40.50.300">
    <property type="entry name" value="P-loop containing nucleotide triphosphate hydrolases"/>
    <property type="match status" value="1"/>
</dbReference>
<keyword evidence="8 9" id="KW-0472">Membrane</keyword>
<dbReference type="Gene3D" id="1.20.1560.10">
    <property type="entry name" value="ABC transporter type 1, transmembrane domain"/>
    <property type="match status" value="1"/>
</dbReference>
<dbReference type="SMART" id="SM00382">
    <property type="entry name" value="AAA"/>
    <property type="match status" value="1"/>
</dbReference>
<dbReference type="CDD" id="cd07346">
    <property type="entry name" value="ABC_6TM_exporters"/>
    <property type="match status" value="1"/>
</dbReference>
<evidence type="ECO:0000256" key="4">
    <source>
        <dbReference type="ARBA" id="ARBA00022692"/>
    </source>
</evidence>
<evidence type="ECO:0000259" key="11">
    <source>
        <dbReference type="PROSITE" id="PS50929"/>
    </source>
</evidence>
<dbReference type="PROSITE" id="PS50893">
    <property type="entry name" value="ABC_TRANSPORTER_2"/>
    <property type="match status" value="1"/>
</dbReference>
<dbReference type="GO" id="GO:0016887">
    <property type="term" value="F:ATP hydrolysis activity"/>
    <property type="evidence" value="ECO:0007669"/>
    <property type="project" value="InterPro"/>
</dbReference>
<evidence type="ECO:0000256" key="7">
    <source>
        <dbReference type="ARBA" id="ARBA00022989"/>
    </source>
</evidence>
<dbReference type="Pfam" id="PF00664">
    <property type="entry name" value="ABC_membrane"/>
    <property type="match status" value="1"/>
</dbReference>
<dbReference type="InterPro" id="IPR039421">
    <property type="entry name" value="Type_1_exporter"/>
</dbReference>
<proteinExistence type="predicted"/>
<evidence type="ECO:0000256" key="9">
    <source>
        <dbReference type="SAM" id="Phobius"/>
    </source>
</evidence>
<sequence>MYIALILSHMAAFEILYNFRVQIAKKLATLSIGYLQNRATGELKKVLVDDIEKIEKFLAHNLIDIVKASLMPVLILIYMFILDYRLAFASLAPLIVFFLWLFIIFKTKALQEITKVYSKSIQRMDSVVVEYVRSIALMKIFNQDANRFKNFKNSIDEYTQWVLEYIDKNSNFYSFIISFISNSILPILAFGVYFYFQKEINFITLLFFLILGVAYLKPVLAISTLANSIFITYEAVNEIDNILEEEEKLKDTEKKEDFENYNIEYENVSFAYGEKKVLENINLKLNQGEITAFVGLSGAGKSTCAELLARFYELKEGSIKIGNTDIKEVSYSFLMNKISFVFQDNFMFSDTIFENIAMGKEFSLEEVIKAAKLAQAHGFISKLKDGYETIYSKSIALSGGQIQRIQLARVFLKDSPIIILDEATSFFDAKNEYKIQKALTELVKNKTVLLIAHKLSSIQNVHKIVVFNETKVESIGTHEDLIKNSNIYKLMWESYIKTKNFGLKGEY</sequence>
<dbReference type="GO" id="GO:0005524">
    <property type="term" value="F:ATP binding"/>
    <property type="evidence" value="ECO:0007669"/>
    <property type="project" value="UniProtKB-KW"/>
</dbReference>
<keyword evidence="4 9" id="KW-0812">Transmembrane</keyword>
<evidence type="ECO:0000256" key="2">
    <source>
        <dbReference type="ARBA" id="ARBA00022448"/>
    </source>
</evidence>
<dbReference type="PANTHER" id="PTHR43394:SF1">
    <property type="entry name" value="ATP-BINDING CASSETTE SUB-FAMILY B MEMBER 10, MITOCHONDRIAL"/>
    <property type="match status" value="1"/>
</dbReference>
<name>A0A4V1M118_9BACT</name>
<accession>A0A4V1M118</accession>
<comment type="caution">
    <text evidence="12">The sequence shown here is derived from an EMBL/GenBank/DDBJ whole genome shotgun (WGS) entry which is preliminary data.</text>
</comment>
<dbReference type="InterPro" id="IPR011527">
    <property type="entry name" value="ABC1_TM_dom"/>
</dbReference>
<dbReference type="GO" id="GO:0005886">
    <property type="term" value="C:plasma membrane"/>
    <property type="evidence" value="ECO:0007669"/>
    <property type="project" value="UniProtKB-SubCell"/>
</dbReference>
<keyword evidence="5" id="KW-0547">Nucleotide-binding</keyword>
<keyword evidence="6" id="KW-0067">ATP-binding</keyword>
<keyword evidence="3" id="KW-1003">Cell membrane</keyword>
<dbReference type="PANTHER" id="PTHR43394">
    <property type="entry name" value="ATP-DEPENDENT PERMEASE MDL1, MITOCHONDRIAL"/>
    <property type="match status" value="1"/>
</dbReference>
<dbReference type="InterPro" id="IPR027417">
    <property type="entry name" value="P-loop_NTPase"/>
</dbReference>
<dbReference type="InterPro" id="IPR036640">
    <property type="entry name" value="ABC1_TM_sf"/>
</dbReference>
<dbReference type="InterPro" id="IPR017871">
    <property type="entry name" value="ABC_transporter-like_CS"/>
</dbReference>